<protein>
    <recommendedName>
        <fullName evidence="9">Xyloglucan endotransglucosylase/hydrolase</fullName>
        <ecNumber evidence="9">2.4.1.207</ecNumber>
    </recommendedName>
</protein>
<feature type="active site" description="Proton donor" evidence="8">
    <location>
        <position position="114"/>
    </location>
</feature>
<evidence type="ECO:0000313" key="12">
    <source>
        <dbReference type="Proteomes" id="UP001187192"/>
    </source>
</evidence>
<evidence type="ECO:0000313" key="11">
    <source>
        <dbReference type="EMBL" id="GMN50305.1"/>
    </source>
</evidence>
<dbReference type="GO" id="GO:0048046">
    <property type="term" value="C:apoplast"/>
    <property type="evidence" value="ECO:0007669"/>
    <property type="project" value="UniProtKB-SubCell"/>
</dbReference>
<keyword evidence="9" id="KW-0732">Signal</keyword>
<dbReference type="PANTHER" id="PTHR31062">
    <property type="entry name" value="XYLOGLUCAN ENDOTRANSGLUCOSYLASE/HYDROLASE PROTEIN 8-RELATED"/>
    <property type="match status" value="1"/>
</dbReference>
<feature type="signal peptide" evidence="9">
    <location>
        <begin position="1"/>
        <end position="19"/>
    </location>
</feature>
<sequence>MSFCFLNLFVSLMVTFCVTEGTIDQVKTDVRFDDNYIVTYGNDHLLQLDQGREIQLSMDLATGAGFKSKRGYGSGYFQMRIKLPKNQSPGVVTTFYLTSHPDNQPGNHDELDFEFLGSDGPPFHLQTNVFANDNGGREQRIRLWFLVDDIPIRVFKNYEEIGGRYPTQEQFIVGSIWNGEAWASGGLKVDWSKAPFQAHYRGFEVNGCDLGSGKSCSSQDLWWNTERNWSLTPEQQHAYEDVKKKFVYYDYCSNDRATAYTECQVH</sequence>
<dbReference type="Proteomes" id="UP001187192">
    <property type="component" value="Unassembled WGS sequence"/>
</dbReference>
<evidence type="ECO:0000256" key="4">
    <source>
        <dbReference type="ARBA" id="ARBA00022679"/>
    </source>
</evidence>
<dbReference type="GO" id="GO:0010411">
    <property type="term" value="P:xyloglucan metabolic process"/>
    <property type="evidence" value="ECO:0007669"/>
    <property type="project" value="InterPro"/>
</dbReference>
<feature type="domain" description="GH16" evidence="10">
    <location>
        <begin position="3"/>
        <end position="234"/>
    </location>
</feature>
<dbReference type="InterPro" id="IPR000757">
    <property type="entry name" value="Beta-glucanase-like"/>
</dbReference>
<comment type="caution">
    <text evidence="11">The sequence shown here is derived from an EMBL/GenBank/DDBJ whole genome shotgun (WGS) entry which is preliminary data.</text>
</comment>
<dbReference type="EMBL" id="BTGU01000033">
    <property type="protein sequence ID" value="GMN50305.1"/>
    <property type="molecule type" value="Genomic_DNA"/>
</dbReference>
<evidence type="ECO:0000256" key="3">
    <source>
        <dbReference type="ARBA" id="ARBA00022525"/>
    </source>
</evidence>
<dbReference type="EC" id="2.4.1.207" evidence="9"/>
<feature type="active site" description="Proton donor" evidence="8">
    <location>
        <position position="110"/>
    </location>
</feature>
<accession>A0AA88DA61</accession>
<dbReference type="GO" id="GO:0071555">
    <property type="term" value="P:cell wall organization"/>
    <property type="evidence" value="ECO:0007669"/>
    <property type="project" value="UniProtKB-KW"/>
</dbReference>
<keyword evidence="4 9" id="KW-0808">Transferase</keyword>
<evidence type="ECO:0000256" key="1">
    <source>
        <dbReference type="ARBA" id="ARBA00022512"/>
    </source>
</evidence>
<dbReference type="Pfam" id="PF06955">
    <property type="entry name" value="XET_C"/>
    <property type="match status" value="1"/>
</dbReference>
<evidence type="ECO:0000256" key="7">
    <source>
        <dbReference type="ARBA" id="ARBA00023295"/>
    </source>
</evidence>
<dbReference type="GO" id="GO:0042546">
    <property type="term" value="P:cell wall biogenesis"/>
    <property type="evidence" value="ECO:0007669"/>
    <property type="project" value="InterPro"/>
</dbReference>
<dbReference type="PIRSF" id="PIRSF005604">
    <property type="entry name" value="XET"/>
    <property type="match status" value="1"/>
</dbReference>
<keyword evidence="9" id="KW-0961">Cell wall biogenesis/degradation</keyword>
<dbReference type="SUPFAM" id="SSF49899">
    <property type="entry name" value="Concanavalin A-like lectins/glucanases"/>
    <property type="match status" value="1"/>
</dbReference>
<organism evidence="11 12">
    <name type="scientific">Ficus carica</name>
    <name type="common">Common fig</name>
    <dbReference type="NCBI Taxonomy" id="3494"/>
    <lineage>
        <taxon>Eukaryota</taxon>
        <taxon>Viridiplantae</taxon>
        <taxon>Streptophyta</taxon>
        <taxon>Embryophyta</taxon>
        <taxon>Tracheophyta</taxon>
        <taxon>Spermatophyta</taxon>
        <taxon>Magnoliopsida</taxon>
        <taxon>eudicotyledons</taxon>
        <taxon>Gunneridae</taxon>
        <taxon>Pentapetalae</taxon>
        <taxon>rosids</taxon>
        <taxon>fabids</taxon>
        <taxon>Rosales</taxon>
        <taxon>Moraceae</taxon>
        <taxon>Ficeae</taxon>
        <taxon>Ficus</taxon>
    </lineage>
</organism>
<dbReference type="Gene3D" id="2.60.120.200">
    <property type="match status" value="2"/>
</dbReference>
<keyword evidence="6" id="KW-1015">Disulfide bond</keyword>
<keyword evidence="12" id="KW-1185">Reference proteome</keyword>
<dbReference type="GO" id="GO:0016762">
    <property type="term" value="F:xyloglucan:xyloglucosyl transferase activity"/>
    <property type="evidence" value="ECO:0007669"/>
    <property type="project" value="UniProtKB-EC"/>
</dbReference>
<comment type="similarity">
    <text evidence="9">Belongs to the glycosyl hydrolase 16 family.</text>
</comment>
<dbReference type="Pfam" id="PF00722">
    <property type="entry name" value="Glyco_hydro_16"/>
    <property type="match status" value="1"/>
</dbReference>
<evidence type="ECO:0000256" key="5">
    <source>
        <dbReference type="ARBA" id="ARBA00022801"/>
    </source>
</evidence>
<comment type="subcellular location">
    <subcellularLocation>
        <location evidence="9">Secreted</location>
        <location evidence="9">Cell wall</location>
    </subcellularLocation>
    <subcellularLocation>
        <location evidence="9">Secreted</location>
        <location evidence="9">Extracellular space</location>
        <location evidence="9">Apoplast</location>
    </subcellularLocation>
</comment>
<evidence type="ECO:0000256" key="6">
    <source>
        <dbReference type="ARBA" id="ARBA00023157"/>
    </source>
</evidence>
<dbReference type="InterPro" id="IPR044791">
    <property type="entry name" value="Beta-glucanase/XTH"/>
</dbReference>
<keyword evidence="5 9" id="KW-0378">Hydrolase</keyword>
<comment type="function">
    <text evidence="9">Catalyzes xyloglucan endohydrolysis (XEH) and/or endotransglycosylation (XET). Cleaves and religates xyloglucan polymers, an essential constituent of the primary cell wall, and thereby participates in cell wall construction of growing tissues.</text>
</comment>
<evidence type="ECO:0000256" key="2">
    <source>
        <dbReference type="ARBA" id="ARBA00022523"/>
    </source>
</evidence>
<keyword evidence="7 9" id="KW-0326">Glycosidase</keyword>
<proteinExistence type="inferred from homology"/>
<dbReference type="PROSITE" id="PS51762">
    <property type="entry name" value="GH16_2"/>
    <property type="match status" value="1"/>
</dbReference>
<evidence type="ECO:0000256" key="9">
    <source>
        <dbReference type="RuleBase" id="RU361120"/>
    </source>
</evidence>
<comment type="PTM">
    <text evidence="9">Contains at least one intrachain disulfide bond essential for its enzymatic activity.</text>
</comment>
<dbReference type="AlphaFoldDB" id="A0AA88DA61"/>
<keyword evidence="3 9" id="KW-0964">Secreted</keyword>
<reference evidence="11" key="1">
    <citation type="submission" date="2023-07" db="EMBL/GenBank/DDBJ databases">
        <title>draft genome sequence of fig (Ficus carica).</title>
        <authorList>
            <person name="Takahashi T."/>
            <person name="Nishimura K."/>
        </authorList>
    </citation>
    <scope>NUCLEOTIDE SEQUENCE</scope>
</reference>
<evidence type="ECO:0000259" key="10">
    <source>
        <dbReference type="PROSITE" id="PS51762"/>
    </source>
</evidence>
<keyword evidence="1 9" id="KW-0134">Cell wall</keyword>
<name>A0AA88DA61_FICCA</name>
<dbReference type="InterPro" id="IPR013320">
    <property type="entry name" value="ConA-like_dom_sf"/>
</dbReference>
<dbReference type="InterPro" id="IPR010713">
    <property type="entry name" value="XET_C"/>
</dbReference>
<dbReference type="GO" id="GO:0004553">
    <property type="term" value="F:hydrolase activity, hydrolyzing O-glycosyl compounds"/>
    <property type="evidence" value="ECO:0007669"/>
    <property type="project" value="InterPro"/>
</dbReference>
<evidence type="ECO:0000256" key="8">
    <source>
        <dbReference type="PIRSR" id="PIRSR005604-1"/>
    </source>
</evidence>
<dbReference type="InterPro" id="IPR016455">
    <property type="entry name" value="XTH"/>
</dbReference>
<gene>
    <name evidence="11" type="ORF">TIFTF001_019463</name>
</gene>
<keyword evidence="2 9" id="KW-0052">Apoplast</keyword>
<feature type="chain" id="PRO_5041514502" description="Xyloglucan endotransglucosylase/hydrolase" evidence="9">
    <location>
        <begin position="20"/>
        <end position="266"/>
    </location>
</feature>